<reference evidence="9 10" key="1">
    <citation type="submission" date="2006-03" db="EMBL/GenBank/DDBJ databases">
        <title>Complete sequence of Methylobacillus flagellatus KT.</title>
        <authorList>
            <consortium name="US DOE Joint Genome Institute"/>
            <person name="Copeland A."/>
            <person name="Lucas S."/>
            <person name="Lapidus A."/>
            <person name="Barry K."/>
            <person name="Detter J.C."/>
            <person name="Glavina del Rio T."/>
            <person name="Hammon N."/>
            <person name="Israni S."/>
            <person name="Dalin E."/>
            <person name="Tice H."/>
            <person name="Pitluck S."/>
            <person name="Brettin T."/>
            <person name="Bruce D."/>
            <person name="Han C."/>
            <person name="Tapia R."/>
            <person name="Saunders E."/>
            <person name="Gilna P."/>
            <person name="Schmutz J."/>
            <person name="Larimer F."/>
            <person name="Land M."/>
            <person name="Kyrpides N."/>
            <person name="Anderson I."/>
            <person name="Richardson P."/>
        </authorList>
    </citation>
    <scope>NUCLEOTIDE SEQUENCE [LARGE SCALE GENOMIC DNA]</scope>
    <source>
        <strain evidence="10">KT / ATCC 51484 / DSM 6875</strain>
    </source>
</reference>
<keyword evidence="10" id="KW-1185">Reference proteome</keyword>
<dbReference type="GO" id="GO:0005886">
    <property type="term" value="C:plasma membrane"/>
    <property type="evidence" value="ECO:0007669"/>
    <property type="project" value="UniProtKB-SubCell"/>
</dbReference>
<evidence type="ECO:0000256" key="3">
    <source>
        <dbReference type="ARBA" id="ARBA00022475"/>
    </source>
</evidence>
<feature type="transmembrane region" description="Helical" evidence="8">
    <location>
        <begin position="101"/>
        <end position="122"/>
    </location>
</feature>
<protein>
    <submittedName>
        <fullName evidence="9">Rod shape-determining protein MreD</fullName>
    </submittedName>
</protein>
<dbReference type="PANTHER" id="PTHR37484">
    <property type="entry name" value="ROD SHAPE-DETERMINING PROTEIN MRED"/>
    <property type="match status" value="1"/>
</dbReference>
<dbReference type="HOGENOM" id="CLU_119315_1_0_4"/>
<evidence type="ECO:0000256" key="7">
    <source>
        <dbReference type="ARBA" id="ARBA00023136"/>
    </source>
</evidence>
<evidence type="ECO:0000256" key="4">
    <source>
        <dbReference type="ARBA" id="ARBA00022692"/>
    </source>
</evidence>
<evidence type="ECO:0000256" key="8">
    <source>
        <dbReference type="SAM" id="Phobius"/>
    </source>
</evidence>
<accession>Q1GYC9</accession>
<feature type="transmembrane region" description="Helical" evidence="8">
    <location>
        <begin position="70"/>
        <end position="89"/>
    </location>
</feature>
<dbReference type="Pfam" id="PF04093">
    <property type="entry name" value="MreD"/>
    <property type="match status" value="1"/>
</dbReference>
<keyword evidence="3" id="KW-1003">Cell membrane</keyword>
<dbReference type="KEGG" id="mfa:Mfla_2493"/>
<feature type="transmembrane region" description="Helical" evidence="8">
    <location>
        <begin position="128"/>
        <end position="147"/>
    </location>
</feature>
<dbReference type="NCBIfam" id="TIGR03426">
    <property type="entry name" value="shape_MreD"/>
    <property type="match status" value="1"/>
</dbReference>
<dbReference type="eggNOG" id="COG2891">
    <property type="taxonomic scope" value="Bacteria"/>
</dbReference>
<name>Q1GYC9_METFK</name>
<keyword evidence="4 8" id="KW-0812">Transmembrane</keyword>
<evidence type="ECO:0000256" key="5">
    <source>
        <dbReference type="ARBA" id="ARBA00022960"/>
    </source>
</evidence>
<dbReference type="OrthoDB" id="5297408at2"/>
<sequence>MSATSLKPVYLSLLVALLMQILPWSGSLLTIRPEFLLLTVLYWTLRAPHLCNIGTAWFAGLMMDLASGGLFGQFALAYSAASFFAVSYQRRLALFNIWQQAGYVFLLLLLSQVITLVLKLFSGGELPGWQYFLPSVSGILLWQFVTFSRLRIDSRSDQA</sequence>
<evidence type="ECO:0000313" key="10">
    <source>
        <dbReference type="Proteomes" id="UP000002440"/>
    </source>
</evidence>
<gene>
    <name evidence="9" type="ordered locus">Mfla_2493</name>
</gene>
<dbReference type="AlphaFoldDB" id="Q1GYC9"/>
<dbReference type="InterPro" id="IPR007227">
    <property type="entry name" value="Cell_shape_determining_MreD"/>
</dbReference>
<dbReference type="PANTHER" id="PTHR37484:SF1">
    <property type="entry name" value="ROD SHAPE-DETERMINING PROTEIN MRED"/>
    <property type="match status" value="1"/>
</dbReference>
<organism evidence="9 10">
    <name type="scientific">Methylobacillus flagellatus (strain ATCC 51484 / DSM 6875 / VKM B-1610 / KT)</name>
    <dbReference type="NCBI Taxonomy" id="265072"/>
    <lineage>
        <taxon>Bacteria</taxon>
        <taxon>Pseudomonadati</taxon>
        <taxon>Pseudomonadota</taxon>
        <taxon>Betaproteobacteria</taxon>
        <taxon>Nitrosomonadales</taxon>
        <taxon>Methylophilaceae</taxon>
        <taxon>Methylobacillus</taxon>
    </lineage>
</organism>
<keyword evidence="7 8" id="KW-0472">Membrane</keyword>
<dbReference type="GO" id="GO:0008360">
    <property type="term" value="P:regulation of cell shape"/>
    <property type="evidence" value="ECO:0007669"/>
    <property type="project" value="UniProtKB-KW"/>
</dbReference>
<evidence type="ECO:0000256" key="2">
    <source>
        <dbReference type="ARBA" id="ARBA00007776"/>
    </source>
</evidence>
<dbReference type="InterPro" id="IPR026034">
    <property type="entry name" value="MreD_proteobac"/>
</dbReference>
<keyword evidence="5" id="KW-0133">Cell shape</keyword>
<keyword evidence="6 8" id="KW-1133">Transmembrane helix</keyword>
<comment type="subcellular location">
    <subcellularLocation>
        <location evidence="1">Cell membrane</location>
        <topology evidence="1">Multi-pass membrane protein</topology>
    </subcellularLocation>
</comment>
<evidence type="ECO:0000256" key="6">
    <source>
        <dbReference type="ARBA" id="ARBA00022989"/>
    </source>
</evidence>
<dbReference type="STRING" id="265072.Mfla_2493"/>
<dbReference type="RefSeq" id="WP_011480711.1">
    <property type="nucleotide sequence ID" value="NC_007947.1"/>
</dbReference>
<proteinExistence type="inferred from homology"/>
<dbReference type="EMBL" id="CP000284">
    <property type="protein sequence ID" value="ABE50758.1"/>
    <property type="molecule type" value="Genomic_DNA"/>
</dbReference>
<comment type="similarity">
    <text evidence="2">Belongs to the MreD family.</text>
</comment>
<dbReference type="Proteomes" id="UP000002440">
    <property type="component" value="Chromosome"/>
</dbReference>
<evidence type="ECO:0000256" key="1">
    <source>
        <dbReference type="ARBA" id="ARBA00004651"/>
    </source>
</evidence>
<dbReference type="PIRSF" id="PIRSF018472">
    <property type="entry name" value="MreD_proteobac"/>
    <property type="match status" value="1"/>
</dbReference>
<evidence type="ECO:0000313" key="9">
    <source>
        <dbReference type="EMBL" id="ABE50758.1"/>
    </source>
</evidence>